<evidence type="ECO:0000313" key="3">
    <source>
        <dbReference type="EMBL" id="CAK5274421.1"/>
    </source>
</evidence>
<dbReference type="EMBL" id="CAVNYO010000402">
    <property type="protein sequence ID" value="CAK5274421.1"/>
    <property type="molecule type" value="Genomic_DNA"/>
</dbReference>
<organism evidence="3 4">
    <name type="scientific">Mycena citricolor</name>
    <dbReference type="NCBI Taxonomy" id="2018698"/>
    <lineage>
        <taxon>Eukaryota</taxon>
        <taxon>Fungi</taxon>
        <taxon>Dikarya</taxon>
        <taxon>Basidiomycota</taxon>
        <taxon>Agaricomycotina</taxon>
        <taxon>Agaricomycetes</taxon>
        <taxon>Agaricomycetidae</taxon>
        <taxon>Agaricales</taxon>
        <taxon>Marasmiineae</taxon>
        <taxon>Mycenaceae</taxon>
        <taxon>Mycena</taxon>
    </lineage>
</organism>
<sequence length="335" mass="37176">MSYSPSTATNSSSIPAANSGDEAHLIALVLGNLIPLHVVLVGLTWVLHDYFITLEDEIRYIWSQRMSPSKFMFLWIRYYTIALLLFDVVQIHVFARPGITSPNLCVAMDTIIRVVGAVSLWSVEIIMQLRVYALYSCSKRVAAFNLALFIGSIAGFMWILIFNHSRRASVIASVIHLNLPGCPSVHSGIEWAQWVPATIFEGVLFGFALYKTCESTILTLRRGAGLPLHELLLRDNVLYFFGVTAILVFNNLMVVSVTHIPWFSYGPFHAAVGIMTTRMLINLRKAASGDVVNLNSTAPSTTLQQSREKSQATARDQQSTMLFARGAGDPDEYTV</sequence>
<keyword evidence="1" id="KW-0472">Membrane</keyword>
<feature type="transmembrane region" description="Helical" evidence="1">
    <location>
        <begin position="111"/>
        <end position="129"/>
    </location>
</feature>
<proteinExistence type="predicted"/>
<comment type="caution">
    <text evidence="3">The sequence shown here is derived from an EMBL/GenBank/DDBJ whole genome shotgun (WGS) entry which is preliminary data.</text>
</comment>
<reference evidence="3" key="1">
    <citation type="submission" date="2023-11" db="EMBL/GenBank/DDBJ databases">
        <authorList>
            <person name="De Vega J J."/>
            <person name="De Vega J J."/>
        </authorList>
    </citation>
    <scope>NUCLEOTIDE SEQUENCE</scope>
</reference>
<feature type="transmembrane region" description="Helical" evidence="1">
    <location>
        <begin position="141"/>
        <end position="161"/>
    </location>
</feature>
<keyword evidence="1" id="KW-1133">Transmembrane helix</keyword>
<dbReference type="AlphaFoldDB" id="A0AAD2K223"/>
<protein>
    <recommendedName>
        <fullName evidence="2">DUF6533 domain-containing protein</fullName>
    </recommendedName>
</protein>
<dbReference type="Proteomes" id="UP001295794">
    <property type="component" value="Unassembled WGS sequence"/>
</dbReference>
<dbReference type="InterPro" id="IPR045340">
    <property type="entry name" value="DUF6533"/>
</dbReference>
<evidence type="ECO:0000313" key="4">
    <source>
        <dbReference type="Proteomes" id="UP001295794"/>
    </source>
</evidence>
<feature type="domain" description="DUF6533" evidence="2">
    <location>
        <begin position="40"/>
        <end position="81"/>
    </location>
</feature>
<accession>A0AAD2K223</accession>
<dbReference type="Pfam" id="PF20151">
    <property type="entry name" value="DUF6533"/>
    <property type="match status" value="1"/>
</dbReference>
<keyword evidence="1" id="KW-0812">Transmembrane</keyword>
<feature type="transmembrane region" description="Helical" evidence="1">
    <location>
        <begin position="25"/>
        <end position="51"/>
    </location>
</feature>
<evidence type="ECO:0000256" key="1">
    <source>
        <dbReference type="SAM" id="Phobius"/>
    </source>
</evidence>
<evidence type="ECO:0000259" key="2">
    <source>
        <dbReference type="Pfam" id="PF20151"/>
    </source>
</evidence>
<feature type="transmembrane region" description="Helical" evidence="1">
    <location>
        <begin position="72"/>
        <end position="91"/>
    </location>
</feature>
<feature type="transmembrane region" description="Helical" evidence="1">
    <location>
        <begin position="231"/>
        <end position="250"/>
    </location>
</feature>
<keyword evidence="4" id="KW-1185">Reference proteome</keyword>
<feature type="transmembrane region" description="Helical" evidence="1">
    <location>
        <begin position="191"/>
        <end position="210"/>
    </location>
</feature>
<name>A0AAD2K223_9AGAR</name>
<gene>
    <name evidence="3" type="ORF">MYCIT1_LOCUS21622</name>
</gene>